<dbReference type="HAMAP" id="MF_00073">
    <property type="entry name" value="NusB"/>
    <property type="match status" value="1"/>
</dbReference>
<dbReference type="NCBIfam" id="TIGR01951">
    <property type="entry name" value="nusB"/>
    <property type="match status" value="1"/>
</dbReference>
<feature type="domain" description="NusB/RsmB/TIM44" evidence="7">
    <location>
        <begin position="102"/>
        <end position="199"/>
    </location>
</feature>
<evidence type="ECO:0000256" key="5">
    <source>
        <dbReference type="ARBA" id="ARBA00023163"/>
    </source>
</evidence>
<dbReference type="GO" id="GO:0006353">
    <property type="term" value="P:DNA-templated transcription termination"/>
    <property type="evidence" value="ECO:0007669"/>
    <property type="project" value="UniProtKB-UniRule"/>
</dbReference>
<proteinExistence type="inferred from homology"/>
<dbReference type="Pfam" id="PF01029">
    <property type="entry name" value="NusB"/>
    <property type="match status" value="1"/>
</dbReference>
<dbReference type="GO" id="GO:0003723">
    <property type="term" value="F:RNA binding"/>
    <property type="evidence" value="ECO:0007669"/>
    <property type="project" value="UniProtKB-UniRule"/>
</dbReference>
<comment type="function">
    <text evidence="6">Involved in transcription antitermination. Required for transcription of ribosomal RNA (rRNA) genes. Binds specifically to the boxA antiterminator sequence of the ribosomal RNA (rrn) operons.</text>
</comment>
<dbReference type="STRING" id="1497020.DO97_12315"/>
<evidence type="ECO:0000313" key="8">
    <source>
        <dbReference type="EMBL" id="KGF72118.1"/>
    </source>
</evidence>
<comment type="caution">
    <text evidence="8">The sequence shown here is derived from an EMBL/GenBank/DDBJ whole genome shotgun (WGS) entry which is preliminary data.</text>
</comment>
<organism evidence="8 9">
    <name type="scientific">Neosynechococcus sphagnicola sy1</name>
    <dbReference type="NCBI Taxonomy" id="1497020"/>
    <lineage>
        <taxon>Bacteria</taxon>
        <taxon>Bacillati</taxon>
        <taxon>Cyanobacteriota</taxon>
        <taxon>Cyanophyceae</taxon>
        <taxon>Neosynechococcales</taxon>
        <taxon>Neosynechococcaceae</taxon>
        <taxon>Neosynechococcus</taxon>
    </lineage>
</organism>
<evidence type="ECO:0000313" key="9">
    <source>
        <dbReference type="Proteomes" id="UP000030170"/>
    </source>
</evidence>
<keyword evidence="3 6" id="KW-0694">RNA-binding</keyword>
<comment type="similarity">
    <text evidence="1 6">Belongs to the NusB family.</text>
</comment>
<accession>A0A098TMQ4</accession>
<dbReference type="EMBL" id="JJML01000037">
    <property type="protein sequence ID" value="KGF72118.1"/>
    <property type="molecule type" value="Genomic_DNA"/>
</dbReference>
<gene>
    <name evidence="6 8" type="primary">nusB</name>
    <name evidence="8" type="ORF">DO97_12315</name>
</gene>
<dbReference type="InterPro" id="IPR011605">
    <property type="entry name" value="NusB_fam"/>
</dbReference>
<evidence type="ECO:0000256" key="6">
    <source>
        <dbReference type="HAMAP-Rule" id="MF_00073"/>
    </source>
</evidence>
<keyword evidence="9" id="KW-1185">Reference proteome</keyword>
<dbReference type="PANTHER" id="PTHR11078">
    <property type="entry name" value="N UTILIZATION SUBSTANCE PROTEIN B-RELATED"/>
    <property type="match status" value="1"/>
</dbReference>
<dbReference type="InterPro" id="IPR006027">
    <property type="entry name" value="NusB_RsmB_TIM44"/>
</dbReference>
<keyword evidence="4 6" id="KW-0805">Transcription regulation</keyword>
<evidence type="ECO:0000256" key="3">
    <source>
        <dbReference type="ARBA" id="ARBA00022884"/>
    </source>
</evidence>
<name>A0A098TMQ4_9CYAN</name>
<dbReference type="GO" id="GO:0005829">
    <property type="term" value="C:cytosol"/>
    <property type="evidence" value="ECO:0007669"/>
    <property type="project" value="TreeGrafter"/>
</dbReference>
<evidence type="ECO:0000256" key="2">
    <source>
        <dbReference type="ARBA" id="ARBA00022814"/>
    </source>
</evidence>
<reference evidence="8 9" key="1">
    <citation type="journal article" date="2014" name="Mol. Ecol.">
        <title>Evolution of Synechococcus.</title>
        <authorList>
            <person name="Dvorak P."/>
            <person name="Casamatta D."/>
            <person name="Hasler P."/>
            <person name="Poulickova A."/>
            <person name="Ondrej V."/>
            <person name="Sanges R."/>
        </authorList>
    </citation>
    <scope>NUCLEOTIDE SEQUENCE [LARGE SCALE GENOMIC DNA]</scope>
    <source>
        <strain evidence="8 9">CAUP A 1101</strain>
    </source>
</reference>
<dbReference type="Proteomes" id="UP000030170">
    <property type="component" value="Unassembled WGS sequence"/>
</dbReference>
<evidence type="ECO:0000256" key="4">
    <source>
        <dbReference type="ARBA" id="ARBA00023015"/>
    </source>
</evidence>
<evidence type="ECO:0000256" key="1">
    <source>
        <dbReference type="ARBA" id="ARBA00005952"/>
    </source>
</evidence>
<dbReference type="PANTHER" id="PTHR11078:SF3">
    <property type="entry name" value="ANTITERMINATION NUSB DOMAIN-CONTAINING PROTEIN"/>
    <property type="match status" value="1"/>
</dbReference>
<sequence>MQARRIARELALLSTSQLPANPQRLAAQEFSSILVAAIRTLTSEVQDTLETAATELQRSKDQLLGSEFRAPDPETAKAMVSEAIALTEKTINHLAIAVELPEFIQLANQQEVRAYTQAILGALVSYRADIDQLLTEALVDWQLSRLAQIDRDILRIAVVEMLYLGQPDRVAINEAVELAKRYSGDDGHRFINGVLRRVTDQLKRSPELRTSISEIK</sequence>
<dbReference type="Gene3D" id="1.10.940.10">
    <property type="entry name" value="NusB-like"/>
    <property type="match status" value="1"/>
</dbReference>
<dbReference type="SUPFAM" id="SSF48013">
    <property type="entry name" value="NusB-like"/>
    <property type="match status" value="1"/>
</dbReference>
<dbReference type="RefSeq" id="WP_036534856.1">
    <property type="nucleotide sequence ID" value="NZ_JJML01000037.1"/>
</dbReference>
<dbReference type="GO" id="GO:0031564">
    <property type="term" value="P:transcription antitermination"/>
    <property type="evidence" value="ECO:0007669"/>
    <property type="project" value="UniProtKB-KW"/>
</dbReference>
<evidence type="ECO:0000259" key="7">
    <source>
        <dbReference type="Pfam" id="PF01029"/>
    </source>
</evidence>
<dbReference type="OrthoDB" id="3528057at2"/>
<keyword evidence="2 6" id="KW-0889">Transcription antitermination</keyword>
<protein>
    <recommendedName>
        <fullName evidence="6">Transcription antitermination protein NusB</fullName>
    </recommendedName>
    <alternativeName>
        <fullName evidence="6">Antitermination factor NusB</fullName>
    </alternativeName>
</protein>
<keyword evidence="5 6" id="KW-0804">Transcription</keyword>
<dbReference type="InterPro" id="IPR035926">
    <property type="entry name" value="NusB-like_sf"/>
</dbReference>
<dbReference type="AlphaFoldDB" id="A0A098TMQ4"/>